<dbReference type="InterPro" id="IPR008925">
    <property type="entry name" value="aa_tRNA-synth_I_cd-bd_sf"/>
</dbReference>
<dbReference type="PANTHER" id="PTHR43311:SF2">
    <property type="entry name" value="GLUTAMATE--TRNA LIGASE, MITOCHONDRIAL-RELATED"/>
    <property type="match status" value="1"/>
</dbReference>
<dbReference type="PRINTS" id="PR00987">
    <property type="entry name" value="TRNASYNTHGLU"/>
</dbReference>
<keyword evidence="6 7" id="KW-0030">Aminoacyl-tRNA synthetase</keyword>
<feature type="domain" description="Aminoacyl-tRNA synthetase class I anticodon-binding" evidence="9">
    <location>
        <begin position="308"/>
        <end position="426"/>
    </location>
</feature>
<comment type="catalytic activity">
    <reaction evidence="7">
        <text>tRNA(Glu) + L-glutamate + ATP = L-glutamyl-tRNA(Glu) + AMP + diphosphate</text>
        <dbReference type="Rhea" id="RHEA:23540"/>
        <dbReference type="Rhea" id="RHEA-COMP:9663"/>
        <dbReference type="Rhea" id="RHEA-COMP:9680"/>
        <dbReference type="ChEBI" id="CHEBI:29985"/>
        <dbReference type="ChEBI" id="CHEBI:30616"/>
        <dbReference type="ChEBI" id="CHEBI:33019"/>
        <dbReference type="ChEBI" id="CHEBI:78442"/>
        <dbReference type="ChEBI" id="CHEBI:78520"/>
        <dbReference type="ChEBI" id="CHEBI:456215"/>
        <dbReference type="EC" id="6.1.1.17"/>
    </reaction>
</comment>
<dbReference type="InterPro" id="IPR000924">
    <property type="entry name" value="Glu/Gln-tRNA-synth"/>
</dbReference>
<dbReference type="Pfam" id="PF00749">
    <property type="entry name" value="tRNA-synt_1c"/>
    <property type="match status" value="1"/>
</dbReference>
<evidence type="ECO:0000256" key="6">
    <source>
        <dbReference type="ARBA" id="ARBA00023146"/>
    </source>
</evidence>
<dbReference type="GO" id="GO:0005524">
    <property type="term" value="F:ATP binding"/>
    <property type="evidence" value="ECO:0007669"/>
    <property type="project" value="UniProtKB-UniRule"/>
</dbReference>
<dbReference type="PATRIC" id="fig|1618405.3.peg.830"/>
<dbReference type="SUPFAM" id="SSF48163">
    <property type="entry name" value="An anticodon-binding domain of class I aminoacyl-tRNA synthetases"/>
    <property type="match status" value="1"/>
</dbReference>
<evidence type="ECO:0000256" key="3">
    <source>
        <dbReference type="ARBA" id="ARBA00022741"/>
    </source>
</evidence>
<dbReference type="AlphaFoldDB" id="A0A0G0RHT4"/>
<evidence type="ECO:0000313" key="11">
    <source>
        <dbReference type="Proteomes" id="UP000034531"/>
    </source>
</evidence>
<feature type="domain" description="Glutamyl/glutaminyl-tRNA synthetase class Ib catalytic" evidence="8">
    <location>
        <begin position="105"/>
        <end position="285"/>
    </location>
</feature>
<organism evidence="10 11">
    <name type="scientific">Candidatus Curtissbacteria bacterium GW2011_GWA1_40_16</name>
    <dbReference type="NCBI Taxonomy" id="1618405"/>
    <lineage>
        <taxon>Bacteria</taxon>
        <taxon>Candidatus Curtissiibacteriota</taxon>
    </lineage>
</organism>
<dbReference type="EMBL" id="LBYI01000028">
    <property type="protein sequence ID" value="KKR49421.1"/>
    <property type="molecule type" value="Genomic_DNA"/>
</dbReference>
<feature type="short sequence motif" description="'HIGH' region" evidence="7">
    <location>
        <begin position="9"/>
        <end position="19"/>
    </location>
</feature>
<comment type="subunit">
    <text evidence="7">Monomer.</text>
</comment>
<name>A0A0G0RHT4_9BACT</name>
<keyword evidence="4 7" id="KW-0067">ATP-binding</keyword>
<dbReference type="InterPro" id="IPR033910">
    <property type="entry name" value="GluRS_core"/>
</dbReference>
<protein>
    <recommendedName>
        <fullName evidence="7">Glutamate--tRNA ligase</fullName>
        <ecNumber evidence="7">6.1.1.17</ecNumber>
    </recommendedName>
    <alternativeName>
        <fullName evidence="7">Glutamyl-tRNA synthetase</fullName>
        <shortName evidence="7">GluRS</shortName>
    </alternativeName>
</protein>
<reference evidence="10 11" key="1">
    <citation type="journal article" date="2015" name="Nature">
        <title>rRNA introns, odd ribosomes, and small enigmatic genomes across a large radiation of phyla.</title>
        <authorList>
            <person name="Brown C.T."/>
            <person name="Hug L.A."/>
            <person name="Thomas B.C."/>
            <person name="Sharon I."/>
            <person name="Castelle C.J."/>
            <person name="Singh A."/>
            <person name="Wilkins M.J."/>
            <person name="Williams K.H."/>
            <person name="Banfield J.F."/>
        </authorList>
    </citation>
    <scope>NUCLEOTIDE SEQUENCE [LARGE SCALE GENOMIC DNA]</scope>
</reference>
<dbReference type="PROSITE" id="PS00178">
    <property type="entry name" value="AA_TRNA_LIGASE_I"/>
    <property type="match status" value="1"/>
</dbReference>
<dbReference type="PANTHER" id="PTHR43311">
    <property type="entry name" value="GLUTAMATE--TRNA LIGASE"/>
    <property type="match status" value="1"/>
</dbReference>
<dbReference type="GO" id="GO:0006424">
    <property type="term" value="P:glutamyl-tRNA aminoacylation"/>
    <property type="evidence" value="ECO:0007669"/>
    <property type="project" value="UniProtKB-UniRule"/>
</dbReference>
<evidence type="ECO:0000256" key="2">
    <source>
        <dbReference type="ARBA" id="ARBA00022598"/>
    </source>
</evidence>
<dbReference type="GO" id="GO:0008270">
    <property type="term" value="F:zinc ion binding"/>
    <property type="evidence" value="ECO:0007669"/>
    <property type="project" value="InterPro"/>
</dbReference>
<dbReference type="InterPro" id="IPR020751">
    <property type="entry name" value="aa-tRNA-synth_I_codon-bd_sub2"/>
</dbReference>
<dbReference type="InterPro" id="IPR049940">
    <property type="entry name" value="GluQ/Sye"/>
</dbReference>
<comment type="caution">
    <text evidence="7">Lacks conserved residue(s) required for the propagation of feature annotation.</text>
</comment>
<dbReference type="GO" id="GO:0000049">
    <property type="term" value="F:tRNA binding"/>
    <property type="evidence" value="ECO:0007669"/>
    <property type="project" value="InterPro"/>
</dbReference>
<comment type="similarity">
    <text evidence="1 7">Belongs to the class-I aminoacyl-tRNA synthetase family. Glutamate--tRNA ligase type 1 subfamily.</text>
</comment>
<dbReference type="SUPFAM" id="SSF52374">
    <property type="entry name" value="Nucleotidylyl transferase"/>
    <property type="match status" value="1"/>
</dbReference>
<evidence type="ECO:0000256" key="5">
    <source>
        <dbReference type="ARBA" id="ARBA00022917"/>
    </source>
</evidence>
<gene>
    <name evidence="7" type="primary">gltX</name>
    <name evidence="10" type="ORF">UT84_C0028G0010</name>
</gene>
<keyword evidence="3 7" id="KW-0547">Nucleotide-binding</keyword>
<evidence type="ECO:0000256" key="7">
    <source>
        <dbReference type="HAMAP-Rule" id="MF_00022"/>
    </source>
</evidence>
<evidence type="ECO:0000256" key="1">
    <source>
        <dbReference type="ARBA" id="ARBA00007894"/>
    </source>
</evidence>
<keyword evidence="7" id="KW-0963">Cytoplasm</keyword>
<dbReference type="GO" id="GO:0004818">
    <property type="term" value="F:glutamate-tRNA ligase activity"/>
    <property type="evidence" value="ECO:0007669"/>
    <property type="project" value="UniProtKB-UniRule"/>
</dbReference>
<dbReference type="Gene3D" id="3.40.50.620">
    <property type="entry name" value="HUPs"/>
    <property type="match status" value="2"/>
</dbReference>
<feature type="short sequence motif" description="'KMSKS' region" evidence="7">
    <location>
        <begin position="219"/>
        <end position="223"/>
    </location>
</feature>
<evidence type="ECO:0000313" key="10">
    <source>
        <dbReference type="EMBL" id="KKR49421.1"/>
    </source>
</evidence>
<proteinExistence type="inferred from homology"/>
<evidence type="ECO:0000256" key="4">
    <source>
        <dbReference type="ARBA" id="ARBA00022840"/>
    </source>
</evidence>
<evidence type="ECO:0000259" key="8">
    <source>
        <dbReference type="Pfam" id="PF00749"/>
    </source>
</evidence>
<dbReference type="Proteomes" id="UP000034531">
    <property type="component" value="Unassembled WGS sequence"/>
</dbReference>
<dbReference type="EC" id="6.1.1.17" evidence="7"/>
<dbReference type="CDD" id="cd00808">
    <property type="entry name" value="GluRS_core"/>
    <property type="match status" value="1"/>
</dbReference>
<dbReference type="InterPro" id="IPR014729">
    <property type="entry name" value="Rossmann-like_a/b/a_fold"/>
</dbReference>
<feature type="binding site" evidence="7">
    <location>
        <position position="222"/>
    </location>
    <ligand>
        <name>ATP</name>
        <dbReference type="ChEBI" id="CHEBI:30616"/>
    </ligand>
</feature>
<sequence>MAPIVRIAPSPTGYVHIGTARTALFNWLFARKYGGKFLLRIEDTDKERSKREYEQSIFDGLNWLGIDWDNKELIRQSSRTDLYREHLRRLIKEGSVYEKFFSEAEKEEIRKDGRTPQDSILVLRTPDENELISFDDEIRGHIEVQARHIGDIAVAKDIDTPLYNFAAVVDDSDLGITHVIRGEEHISNTQKQILIFRALGAQMPKFAHLPLILAPDRSKMSKRHGATSVAEYQNDYLSDAFVNFMAHLGHTYSKEILTREEMIDGFDLASVHLSGAVFDQKKLDWMNAQYVRKLDPDAFRSAVKIPEIPDSAIPLITERLEKLSDVNLFHYLWDDPLYNSNMLVWKENTKDDARNALKEIGELINKNSLSIESLDELAKKDFDSARGRVYWPLRVALSGSKTSPGPLEIVAVIGKDAVSRRLNKAIELLSS</sequence>
<comment type="caution">
    <text evidence="10">The sequence shown here is derived from an EMBL/GenBank/DDBJ whole genome shotgun (WGS) entry which is preliminary data.</text>
</comment>
<dbReference type="Gene3D" id="1.10.10.350">
    <property type="match status" value="1"/>
</dbReference>
<dbReference type="Pfam" id="PF19269">
    <property type="entry name" value="Anticodon_2"/>
    <property type="match status" value="1"/>
</dbReference>
<keyword evidence="5 7" id="KW-0648">Protein biosynthesis</keyword>
<dbReference type="InterPro" id="IPR001412">
    <property type="entry name" value="aa-tRNA-synth_I_CS"/>
</dbReference>
<evidence type="ECO:0000259" key="9">
    <source>
        <dbReference type="Pfam" id="PF19269"/>
    </source>
</evidence>
<comment type="subcellular location">
    <subcellularLocation>
        <location evidence="7">Cytoplasm</location>
    </subcellularLocation>
</comment>
<keyword evidence="2 7" id="KW-0436">Ligase</keyword>
<dbReference type="InterPro" id="IPR045462">
    <property type="entry name" value="aa-tRNA-synth_I_cd-bd"/>
</dbReference>
<dbReference type="InterPro" id="IPR020058">
    <property type="entry name" value="Glu/Gln-tRNA-synth_Ib_cat-dom"/>
</dbReference>
<accession>A0A0G0RHT4</accession>
<comment type="function">
    <text evidence="7">Catalyzes the attachment of glutamate to tRNA(Glu) in a two-step reaction: glutamate is first activated by ATP to form Glu-AMP and then transferred to the acceptor end of tRNA(Glu).</text>
</comment>
<dbReference type="InterPro" id="IPR004527">
    <property type="entry name" value="Glu-tRNA-ligase_bac/mito"/>
</dbReference>
<dbReference type="GO" id="GO:0005829">
    <property type="term" value="C:cytosol"/>
    <property type="evidence" value="ECO:0007669"/>
    <property type="project" value="TreeGrafter"/>
</dbReference>
<dbReference type="HAMAP" id="MF_00022">
    <property type="entry name" value="Glu_tRNA_synth_type1"/>
    <property type="match status" value="1"/>
</dbReference>